<proteinExistence type="predicted"/>
<dbReference type="EMBL" id="UZAD01013134">
    <property type="protein sequence ID" value="VDN89581.1"/>
    <property type="molecule type" value="Genomic_DNA"/>
</dbReference>
<dbReference type="Proteomes" id="UP000278627">
    <property type="component" value="Unassembled WGS sequence"/>
</dbReference>
<dbReference type="WBParaSite" id="BPAG_0000843301-mRNA-1">
    <property type="protein sequence ID" value="BPAG_0000843301-mRNA-1"/>
    <property type="gene ID" value="BPAG_0000843301"/>
</dbReference>
<reference evidence="3" key="1">
    <citation type="submission" date="2017-02" db="UniProtKB">
        <authorList>
            <consortium name="WormBaseParasite"/>
        </authorList>
    </citation>
    <scope>IDENTIFICATION</scope>
</reference>
<evidence type="ECO:0000313" key="2">
    <source>
        <dbReference type="Proteomes" id="UP000278627"/>
    </source>
</evidence>
<sequence>MVAGTGDIGCGERGMKWQFQMLPVLREFDFTKEWLQLLIKETDPFSGAHMITAVFLTDEGKSRSNSISLAFCGYASDVVSAFRMSFQSLQTRYILFSEKLYASLSVSKRDTLFTLAASGVMRSQLIKC</sequence>
<keyword evidence="2" id="KW-1185">Reference proteome</keyword>
<dbReference type="AlphaFoldDB" id="A0A0N4TJF9"/>
<protein>
    <submittedName>
        <fullName evidence="1 3">Uncharacterized protein</fullName>
    </submittedName>
</protein>
<accession>A0A0N4TJF9</accession>
<name>A0A0N4TJF9_BRUPA</name>
<evidence type="ECO:0000313" key="3">
    <source>
        <dbReference type="WBParaSite" id="BPAG_0000843301-mRNA-1"/>
    </source>
</evidence>
<reference evidence="1 2" key="2">
    <citation type="submission" date="2018-11" db="EMBL/GenBank/DDBJ databases">
        <authorList>
            <consortium name="Pathogen Informatics"/>
        </authorList>
    </citation>
    <scope>NUCLEOTIDE SEQUENCE [LARGE SCALE GENOMIC DNA]</scope>
</reference>
<organism evidence="3">
    <name type="scientific">Brugia pahangi</name>
    <name type="common">Filarial nematode worm</name>
    <dbReference type="NCBI Taxonomy" id="6280"/>
    <lineage>
        <taxon>Eukaryota</taxon>
        <taxon>Metazoa</taxon>
        <taxon>Ecdysozoa</taxon>
        <taxon>Nematoda</taxon>
        <taxon>Chromadorea</taxon>
        <taxon>Rhabditida</taxon>
        <taxon>Spirurina</taxon>
        <taxon>Spiruromorpha</taxon>
        <taxon>Filarioidea</taxon>
        <taxon>Onchocercidae</taxon>
        <taxon>Brugia</taxon>
    </lineage>
</organism>
<evidence type="ECO:0000313" key="1">
    <source>
        <dbReference type="EMBL" id="VDN89581.1"/>
    </source>
</evidence>
<gene>
    <name evidence="1" type="ORF">BPAG_LOCUS8395</name>
</gene>